<dbReference type="Gene3D" id="3.30.450.40">
    <property type="match status" value="1"/>
</dbReference>
<dbReference type="Pfam" id="PF08446">
    <property type="entry name" value="PAS_2"/>
    <property type="match status" value="1"/>
</dbReference>
<dbReference type="SMART" id="SM00065">
    <property type="entry name" value="GAF"/>
    <property type="match status" value="1"/>
</dbReference>
<dbReference type="PANTHER" id="PTHR41523:SF7">
    <property type="entry name" value="HISTIDINE KINASE"/>
    <property type="match status" value="1"/>
</dbReference>
<dbReference type="Pfam" id="PF01590">
    <property type="entry name" value="GAF"/>
    <property type="match status" value="1"/>
</dbReference>
<dbReference type="eggNOG" id="COG0784">
    <property type="taxonomic scope" value="Bacteria"/>
</dbReference>
<comment type="caution">
    <text evidence="16">The sequence shown here is derived from an EMBL/GenBank/DDBJ whole genome shotgun (WGS) entry which is preliminary data.</text>
</comment>
<evidence type="ECO:0000256" key="9">
    <source>
        <dbReference type="ARBA" id="ARBA00022840"/>
    </source>
</evidence>
<dbReference type="InterPro" id="IPR001789">
    <property type="entry name" value="Sig_transdc_resp-reg_receiver"/>
</dbReference>
<dbReference type="PROSITE" id="PS50110">
    <property type="entry name" value="RESPONSE_REGULATORY"/>
    <property type="match status" value="1"/>
</dbReference>
<dbReference type="Gene3D" id="3.30.450.270">
    <property type="match status" value="1"/>
</dbReference>
<evidence type="ECO:0000256" key="5">
    <source>
        <dbReference type="ARBA" id="ARBA00022606"/>
    </source>
</evidence>
<evidence type="ECO:0000256" key="13">
    <source>
        <dbReference type="SAM" id="MobiDB-lite"/>
    </source>
</evidence>
<dbReference type="GO" id="GO:0005524">
    <property type="term" value="F:ATP binding"/>
    <property type="evidence" value="ECO:0007669"/>
    <property type="project" value="UniProtKB-KW"/>
</dbReference>
<dbReference type="InterPro" id="IPR029016">
    <property type="entry name" value="GAF-like_dom_sf"/>
</dbReference>
<dbReference type="GO" id="GO:0000160">
    <property type="term" value="P:phosphorelay signal transduction system"/>
    <property type="evidence" value="ECO:0007669"/>
    <property type="project" value="InterPro"/>
</dbReference>
<organism evidence="16 17">
    <name type="scientific">Pseudooceanicola batsensis (strain ATCC BAA-863 / DSM 15984 / KCTC 12145 / HTCC2597)</name>
    <name type="common">Oceanicola batsensis</name>
    <dbReference type="NCBI Taxonomy" id="252305"/>
    <lineage>
        <taxon>Bacteria</taxon>
        <taxon>Pseudomonadati</taxon>
        <taxon>Pseudomonadota</taxon>
        <taxon>Alphaproteobacteria</taxon>
        <taxon>Rhodobacterales</taxon>
        <taxon>Paracoccaceae</taxon>
        <taxon>Pseudooceanicola</taxon>
    </lineage>
</organism>
<feature type="region of interest" description="Disordered" evidence="13">
    <location>
        <begin position="1"/>
        <end position="22"/>
    </location>
</feature>
<evidence type="ECO:0000259" key="15">
    <source>
        <dbReference type="PROSITE" id="PS50110"/>
    </source>
</evidence>
<dbReference type="InterPro" id="IPR001294">
    <property type="entry name" value="Phytochrome"/>
</dbReference>
<dbReference type="AlphaFoldDB" id="A3TUU8"/>
<dbReference type="Gene3D" id="3.40.50.2300">
    <property type="match status" value="1"/>
</dbReference>
<dbReference type="GO" id="GO:0006355">
    <property type="term" value="P:regulation of DNA-templated transcription"/>
    <property type="evidence" value="ECO:0007669"/>
    <property type="project" value="InterPro"/>
</dbReference>
<dbReference type="Gene3D" id="3.30.565.10">
    <property type="entry name" value="Histidine kinase-like ATPase, C-terminal domain"/>
    <property type="match status" value="1"/>
</dbReference>
<gene>
    <name evidence="16" type="ORF">OB2597_09129</name>
</gene>
<evidence type="ECO:0000256" key="2">
    <source>
        <dbReference type="ARBA" id="ARBA00012438"/>
    </source>
</evidence>
<dbReference type="InterPro" id="IPR013515">
    <property type="entry name" value="Phytochrome_cen-reg"/>
</dbReference>
<dbReference type="EC" id="2.7.13.3" evidence="2"/>
<dbReference type="InterPro" id="IPR011006">
    <property type="entry name" value="CheY-like_superfamily"/>
</dbReference>
<name>A3TUU8_PSEBH</name>
<dbReference type="CDD" id="cd00130">
    <property type="entry name" value="PAS"/>
    <property type="match status" value="1"/>
</dbReference>
<dbReference type="HOGENOM" id="CLU_000445_50_1_5"/>
<evidence type="ECO:0000256" key="12">
    <source>
        <dbReference type="PROSITE-ProRule" id="PRU00169"/>
    </source>
</evidence>
<dbReference type="Gene3D" id="3.30.450.20">
    <property type="entry name" value="PAS domain"/>
    <property type="match status" value="1"/>
</dbReference>
<dbReference type="Pfam" id="PF07536">
    <property type="entry name" value="HWE_HK"/>
    <property type="match status" value="1"/>
</dbReference>
<dbReference type="SUPFAM" id="SSF52172">
    <property type="entry name" value="CheY-like"/>
    <property type="match status" value="1"/>
</dbReference>
<dbReference type="GO" id="GO:0009881">
    <property type="term" value="F:photoreceptor activity"/>
    <property type="evidence" value="ECO:0007669"/>
    <property type="project" value="UniProtKB-KW"/>
</dbReference>
<evidence type="ECO:0000256" key="8">
    <source>
        <dbReference type="ARBA" id="ARBA00022777"/>
    </source>
</evidence>
<keyword evidence="10" id="KW-0157">Chromophore</keyword>
<evidence type="ECO:0000256" key="3">
    <source>
        <dbReference type="ARBA" id="ARBA00022543"/>
    </source>
</evidence>
<dbReference type="SUPFAM" id="SSF55874">
    <property type="entry name" value="ATPase domain of HSP90 chaperone/DNA topoisomerase II/histidine kinase"/>
    <property type="match status" value="1"/>
</dbReference>
<dbReference type="PROSITE" id="PS50046">
    <property type="entry name" value="PHYTOCHROME_2"/>
    <property type="match status" value="1"/>
</dbReference>
<dbReference type="Pfam" id="PF00360">
    <property type="entry name" value="PHY"/>
    <property type="match status" value="1"/>
</dbReference>
<dbReference type="InterPro" id="IPR043150">
    <property type="entry name" value="Phytochrome_PHY_sf"/>
</dbReference>
<keyword evidence="3" id="KW-0600">Photoreceptor protein</keyword>
<dbReference type="InterPro" id="IPR013654">
    <property type="entry name" value="PAS_2"/>
</dbReference>
<feature type="compositionally biased region" description="Pro residues" evidence="13">
    <location>
        <begin position="7"/>
        <end position="17"/>
    </location>
</feature>
<dbReference type="InterPro" id="IPR003018">
    <property type="entry name" value="GAF"/>
</dbReference>
<reference evidence="16 17" key="1">
    <citation type="journal article" date="2010" name="J. Bacteriol.">
        <title>Genome sequences of Oceanicola granulosus HTCC2516(T) and Oceanicola batsensis HTCC2597(TDelta).</title>
        <authorList>
            <person name="Thrash J.C."/>
            <person name="Cho J.C."/>
            <person name="Vergin K.L."/>
            <person name="Giovannoni S.J."/>
        </authorList>
    </citation>
    <scope>NUCLEOTIDE SEQUENCE [LARGE SCALE GENOMIC DNA]</scope>
    <source>
        <strain evidence="17">ATCC BAA-863 / DSM 15984 / KCTC 12145 / HTCC2597</strain>
    </source>
</reference>
<sequence length="866" mass="94140">MSAQNPAPEPTGLPPSHPTVDLTNCDREPIHKLGAVQSYGCLVVLSADWIVLHASANVKSFLGWEAADMPGRPLSEMLPHASLSKLRAKLSGLLHADATARLIDVDLFGDGRSFDASIHRSGRSIIAEFEFKTDAAPDRDDLGSVQALVHRIAAHGTFGEKLDQAVRGLKLLSGFDRVMVYRFAEDGAGEVVAEARERSMEPFLGLRYPASDIPQQARQLYTRNLLRLIADVDAVPSPLLPETDPTGEKPDLSLAVTRAVSPIHLEYLRNMGVGASMSVSLLRRGKLWGLMACHHMSPHYIDFEKRTAIELFAQLFSYELAQHEAEVERADMLRAQALHDKVIGRVSDGEALLDVFPEFAEEVETHIPHDGIAIYCGGEYRALGRAPTEDEFAGLARFLNTAPLSQVYSVQDIAAVHPPAAHFADRAVGMLALPISRTPRDYIVLFRGEVAQQVTWAGNPEKPVEATGPNGLRLTPRKSFEAWRQKVMGQSAPWTESEVRLAEALRTTLLEVVLKITDQANIESRRSREQQELLIAELNHRVRNILNLIRGLISQTRTDQDTVDSYISSLNGRIQSLARAHDQLTRQDWSAISLRELVEVEVRAFLTGAENRVTIAGSTPFLSPAAYSSMALVFHELVTNSVKYGALSDEGGHVAIDLARTPDGALQIHWEETGGPTVRAPTRRGFGSAIVERTIPHELQGTAQVAFRVTGLVADFTIPAKHVGGDAEPGDAAADPGGGEGLPDRPLHGHGLVVEDSMIIALDATDMMRDLGCDEVEVASSCSEALDLLESRQDHAAAIVDVNLGEETSAPVAARLSELGIPFLLATGYGETDSIRETFPGVPIVQKPYSTDALRAAFAAILSSKH</sequence>
<keyword evidence="5" id="KW-0716">Sensory transduction</keyword>
<dbReference type="InterPro" id="IPR011102">
    <property type="entry name" value="Sig_transdc_His_kinase_HWE"/>
</dbReference>
<evidence type="ECO:0000256" key="7">
    <source>
        <dbReference type="ARBA" id="ARBA00022741"/>
    </source>
</evidence>
<feature type="domain" description="Response regulatory" evidence="15">
    <location>
        <begin position="750"/>
        <end position="862"/>
    </location>
</feature>
<evidence type="ECO:0000256" key="11">
    <source>
        <dbReference type="ARBA" id="ARBA00023170"/>
    </source>
</evidence>
<dbReference type="PRINTS" id="PR01033">
    <property type="entry name" value="PHYTOCHROME"/>
</dbReference>
<feature type="region of interest" description="Disordered" evidence="13">
    <location>
        <begin position="724"/>
        <end position="745"/>
    </location>
</feature>
<evidence type="ECO:0000313" key="16">
    <source>
        <dbReference type="EMBL" id="EAQ04294.1"/>
    </source>
</evidence>
<dbReference type="PIRSF" id="PIRSF036397">
    <property type="entry name" value="Bactrphtchrm_rec"/>
    <property type="match status" value="1"/>
</dbReference>
<dbReference type="InterPro" id="IPR036890">
    <property type="entry name" value="HATPase_C_sf"/>
</dbReference>
<protein>
    <recommendedName>
        <fullName evidence="2">histidine kinase</fullName>
        <ecNumber evidence="2">2.7.13.3</ecNumber>
    </recommendedName>
</protein>
<keyword evidence="4 12" id="KW-0597">Phosphoprotein</keyword>
<dbReference type="PANTHER" id="PTHR41523">
    <property type="entry name" value="TWO-COMPONENT SYSTEM SENSOR PROTEIN"/>
    <property type="match status" value="1"/>
</dbReference>
<keyword evidence="6" id="KW-0808">Transferase</keyword>
<dbReference type="InterPro" id="IPR009219">
    <property type="entry name" value="Bactrphtchr_CheY"/>
</dbReference>
<feature type="modified residue" description="4-aspartylphosphate" evidence="12">
    <location>
        <position position="801"/>
    </location>
</feature>
<evidence type="ECO:0000256" key="10">
    <source>
        <dbReference type="ARBA" id="ARBA00022991"/>
    </source>
</evidence>
<keyword evidence="11" id="KW-0675">Receptor</keyword>
<proteinExistence type="predicted"/>
<dbReference type="Proteomes" id="UP000004318">
    <property type="component" value="Unassembled WGS sequence"/>
</dbReference>
<dbReference type="EMBL" id="AAMO01000002">
    <property type="protein sequence ID" value="EAQ04294.1"/>
    <property type="molecule type" value="Genomic_DNA"/>
</dbReference>
<dbReference type="RefSeq" id="WP_009806048.1">
    <property type="nucleotide sequence ID" value="NZ_CH724131.1"/>
</dbReference>
<evidence type="ECO:0000256" key="1">
    <source>
        <dbReference type="ARBA" id="ARBA00000085"/>
    </source>
</evidence>
<dbReference type="GO" id="GO:0009584">
    <property type="term" value="P:detection of visible light"/>
    <property type="evidence" value="ECO:0007669"/>
    <property type="project" value="InterPro"/>
</dbReference>
<evidence type="ECO:0000256" key="4">
    <source>
        <dbReference type="ARBA" id="ARBA00022553"/>
    </source>
</evidence>
<comment type="catalytic activity">
    <reaction evidence="1">
        <text>ATP + protein L-histidine = ADP + protein N-phospho-L-histidine.</text>
        <dbReference type="EC" id="2.7.13.3"/>
    </reaction>
</comment>
<dbReference type="eggNOG" id="COG4251">
    <property type="taxonomic scope" value="Bacteria"/>
</dbReference>
<evidence type="ECO:0000313" key="17">
    <source>
        <dbReference type="Proteomes" id="UP000004318"/>
    </source>
</evidence>
<keyword evidence="9" id="KW-0067">ATP-binding</keyword>
<dbReference type="GO" id="GO:0004673">
    <property type="term" value="F:protein histidine kinase activity"/>
    <property type="evidence" value="ECO:0007669"/>
    <property type="project" value="UniProtKB-EC"/>
</dbReference>
<dbReference type="SUPFAM" id="SSF55785">
    <property type="entry name" value="PYP-like sensor domain (PAS domain)"/>
    <property type="match status" value="1"/>
</dbReference>
<dbReference type="STRING" id="252305.OB2597_09129"/>
<keyword evidence="8" id="KW-0418">Kinase</keyword>
<dbReference type="InterPro" id="IPR035965">
    <property type="entry name" value="PAS-like_dom_sf"/>
</dbReference>
<dbReference type="InterPro" id="IPR000014">
    <property type="entry name" value="PAS"/>
</dbReference>
<dbReference type="SMART" id="SM00448">
    <property type="entry name" value="REC"/>
    <property type="match status" value="1"/>
</dbReference>
<feature type="domain" description="Phytochrome chromophore attachment site" evidence="14">
    <location>
        <begin position="157"/>
        <end position="314"/>
    </location>
</feature>
<keyword evidence="17" id="KW-1185">Reference proteome</keyword>
<keyword evidence="7" id="KW-0547">Nucleotide-binding</keyword>
<evidence type="ECO:0000259" key="14">
    <source>
        <dbReference type="PROSITE" id="PS50046"/>
    </source>
</evidence>
<dbReference type="InterPro" id="IPR016132">
    <property type="entry name" value="Phyto_chromo_attachment"/>
</dbReference>
<dbReference type="SMART" id="SM00911">
    <property type="entry name" value="HWE_HK"/>
    <property type="match status" value="1"/>
</dbReference>
<evidence type="ECO:0000256" key="6">
    <source>
        <dbReference type="ARBA" id="ARBA00022679"/>
    </source>
</evidence>
<accession>A3TUU8</accession>
<dbReference type="SUPFAM" id="SSF55781">
    <property type="entry name" value="GAF domain-like"/>
    <property type="match status" value="2"/>
</dbReference>